<protein>
    <recommendedName>
        <fullName evidence="10">Odorant receptor</fullName>
    </recommendedName>
</protein>
<evidence type="ECO:0000256" key="6">
    <source>
        <dbReference type="ARBA" id="ARBA00022989"/>
    </source>
</evidence>
<evidence type="ECO:0000256" key="9">
    <source>
        <dbReference type="ARBA" id="ARBA00023224"/>
    </source>
</evidence>
<evidence type="ECO:0000256" key="3">
    <source>
        <dbReference type="ARBA" id="ARBA00022606"/>
    </source>
</evidence>
<comment type="caution">
    <text evidence="10">Lacks conserved residue(s) required for the propagation of feature annotation.</text>
</comment>
<feature type="transmembrane region" description="Helical" evidence="10">
    <location>
        <begin position="47"/>
        <end position="71"/>
    </location>
</feature>
<evidence type="ECO:0000256" key="10">
    <source>
        <dbReference type="RuleBase" id="RU351113"/>
    </source>
</evidence>
<keyword evidence="3 10" id="KW-0716">Sensory transduction</keyword>
<comment type="subcellular location">
    <subcellularLocation>
        <location evidence="1 10">Cell membrane</location>
        <topology evidence="1 10">Multi-pass membrane protein</topology>
    </subcellularLocation>
</comment>
<dbReference type="InterPro" id="IPR004117">
    <property type="entry name" value="7tm6_olfct_rcpt"/>
</dbReference>
<feature type="transmembrane region" description="Helical" evidence="10">
    <location>
        <begin position="83"/>
        <end position="100"/>
    </location>
</feature>
<proteinExistence type="evidence at transcript level"/>
<organism evidence="11">
    <name type="scientific">Grapholita molesta</name>
    <name type="common">Oriental fruit moth</name>
    <name type="synonym">Cydia molesta</name>
    <dbReference type="NCBI Taxonomy" id="192188"/>
    <lineage>
        <taxon>Eukaryota</taxon>
        <taxon>Metazoa</taxon>
        <taxon>Ecdysozoa</taxon>
        <taxon>Arthropoda</taxon>
        <taxon>Hexapoda</taxon>
        <taxon>Insecta</taxon>
        <taxon>Pterygota</taxon>
        <taxon>Neoptera</taxon>
        <taxon>Endopterygota</taxon>
        <taxon>Lepidoptera</taxon>
        <taxon>Glossata</taxon>
        <taxon>Ditrysia</taxon>
        <taxon>Tortricoidea</taxon>
        <taxon>Tortricidae</taxon>
        <taxon>Olethreutinae</taxon>
        <taxon>Grapholitini</taxon>
        <taxon>Grapholita</taxon>
    </lineage>
</organism>
<dbReference type="GO" id="GO:0007165">
    <property type="term" value="P:signal transduction"/>
    <property type="evidence" value="ECO:0007669"/>
    <property type="project" value="UniProtKB-KW"/>
</dbReference>
<dbReference type="GO" id="GO:0004984">
    <property type="term" value="F:olfactory receptor activity"/>
    <property type="evidence" value="ECO:0007669"/>
    <property type="project" value="InterPro"/>
</dbReference>
<accession>A0A9Y1ISG8</accession>
<dbReference type="GO" id="GO:0005886">
    <property type="term" value="C:plasma membrane"/>
    <property type="evidence" value="ECO:0007669"/>
    <property type="project" value="UniProtKB-SubCell"/>
</dbReference>
<dbReference type="AlphaFoldDB" id="A0A9Y1ISG8"/>
<keyword evidence="6 10" id="KW-1133">Transmembrane helix</keyword>
<evidence type="ECO:0000256" key="4">
    <source>
        <dbReference type="ARBA" id="ARBA00022692"/>
    </source>
</evidence>
<keyword evidence="2" id="KW-1003">Cell membrane</keyword>
<keyword evidence="4 10" id="KW-0812">Transmembrane</keyword>
<dbReference type="GO" id="GO:0005549">
    <property type="term" value="F:odorant binding"/>
    <property type="evidence" value="ECO:0007669"/>
    <property type="project" value="InterPro"/>
</dbReference>
<keyword evidence="9 10" id="KW-0807">Transducer</keyword>
<feature type="transmembrane region" description="Helical" evidence="10">
    <location>
        <begin position="210"/>
        <end position="241"/>
    </location>
</feature>
<keyword evidence="7 10" id="KW-0472">Membrane</keyword>
<keyword evidence="5 10" id="KW-0552">Olfaction</keyword>
<evidence type="ECO:0000256" key="7">
    <source>
        <dbReference type="ARBA" id="ARBA00023136"/>
    </source>
</evidence>
<evidence type="ECO:0000313" key="11">
    <source>
        <dbReference type="EMBL" id="WEG72099.1"/>
    </source>
</evidence>
<evidence type="ECO:0000256" key="5">
    <source>
        <dbReference type="ARBA" id="ARBA00022725"/>
    </source>
</evidence>
<sequence length="420" mass="48663">MTVDTRLPTDALDADYMKATRLYLNTIAHWPHEIFGPRTMRTRLFSIYHRIMLTSCVCIMISEIILARYNSETHDLFYMGQDYLNILIMFVMIARSTLILQKKYRTLIHTFVTKFHLEKFKNASEFAAQEHRWITKICRAVTIVMLIQCLIGPVMFNVVPIYQTYQAGMFNTRQHRPLNSTFTHSVNYFFILDQYKDMPGYITVFILNLYISYICAALFCGLDLLIYIMVFHIMGHINILVNRMKTFPRPKKDDEFSPEHFEQYNEEASKILKDLIKYDVLIKDSLDNTSGTFGLQLCICLFYHQVSGCICLLEISPMTPEALGRYIPLTIIMYNQLIQMSIIFELIASKSDSIPDEVYGLPWELMDARNRRTVLVFLRNAQRGKALKAGGLVPVGVITMSSIIKNSLSYFIILKTLGSN</sequence>
<reference evidence="11" key="1">
    <citation type="submission" date="2022-06" db="EMBL/GenBank/DDBJ databases">
        <authorList>
            <person name="Shang L."/>
        </authorList>
    </citation>
    <scope>NUCLEOTIDE SEQUENCE</scope>
</reference>
<evidence type="ECO:0000256" key="2">
    <source>
        <dbReference type="ARBA" id="ARBA00022475"/>
    </source>
</evidence>
<keyword evidence="8 10" id="KW-0675">Receptor</keyword>
<comment type="similarity">
    <text evidence="10">Belongs to the insect chemoreceptor superfamily. Heteromeric odorant receptor channel (TC 1.A.69) family.</text>
</comment>
<name>A0A9Y1ISG8_GRAMO</name>
<dbReference type="PANTHER" id="PTHR21137">
    <property type="entry name" value="ODORANT RECEPTOR"/>
    <property type="match status" value="1"/>
</dbReference>
<dbReference type="EMBL" id="ON926816">
    <property type="protein sequence ID" value="WEG72099.1"/>
    <property type="molecule type" value="mRNA"/>
</dbReference>
<dbReference type="PANTHER" id="PTHR21137:SF35">
    <property type="entry name" value="ODORANT RECEPTOR 19A-RELATED"/>
    <property type="match status" value="1"/>
</dbReference>
<evidence type="ECO:0000256" key="8">
    <source>
        <dbReference type="ARBA" id="ARBA00023170"/>
    </source>
</evidence>
<feature type="transmembrane region" description="Helical" evidence="10">
    <location>
        <begin position="140"/>
        <end position="162"/>
    </location>
</feature>
<evidence type="ECO:0000256" key="1">
    <source>
        <dbReference type="ARBA" id="ARBA00004651"/>
    </source>
</evidence>
<dbReference type="Pfam" id="PF02949">
    <property type="entry name" value="7tm_6"/>
    <property type="match status" value="1"/>
</dbReference>